<sequence>MGGLQNEPQPNTWTVTQLDDPPGLSLTFSDNTAAVAVTFTNSSISFSRIGSTPSMAYRLQEAVIIGAFLKEIESLANGDGGNIAVENRLLSFDADGFKALDNAKQKYNIKNE</sequence>
<dbReference type="OrthoDB" id="42321at2759"/>
<organism evidence="1 2">
    <name type="scientific">Triparma laevis f. longispina</name>
    <dbReference type="NCBI Taxonomy" id="1714387"/>
    <lineage>
        <taxon>Eukaryota</taxon>
        <taxon>Sar</taxon>
        <taxon>Stramenopiles</taxon>
        <taxon>Ochrophyta</taxon>
        <taxon>Bolidophyceae</taxon>
        <taxon>Parmales</taxon>
        <taxon>Triparmaceae</taxon>
        <taxon>Triparma</taxon>
    </lineage>
</organism>
<gene>
    <name evidence="1" type="ORF">TrLO_g733</name>
</gene>
<dbReference type="Proteomes" id="UP001165122">
    <property type="component" value="Unassembled WGS sequence"/>
</dbReference>
<evidence type="ECO:0000313" key="1">
    <source>
        <dbReference type="EMBL" id="GMH55393.1"/>
    </source>
</evidence>
<evidence type="ECO:0000313" key="2">
    <source>
        <dbReference type="Proteomes" id="UP001165122"/>
    </source>
</evidence>
<proteinExistence type="predicted"/>
<dbReference type="EMBL" id="BRXW01000444">
    <property type="protein sequence ID" value="GMH55393.1"/>
    <property type="molecule type" value="Genomic_DNA"/>
</dbReference>
<keyword evidence="2" id="KW-1185">Reference proteome</keyword>
<name>A0A9W7DYK5_9STRA</name>
<reference evidence="2" key="1">
    <citation type="journal article" date="2023" name="Commun. Biol.">
        <title>Genome analysis of Parmales, the sister group of diatoms, reveals the evolutionary specialization of diatoms from phago-mixotrophs to photoautotrophs.</title>
        <authorList>
            <person name="Ban H."/>
            <person name="Sato S."/>
            <person name="Yoshikawa S."/>
            <person name="Yamada K."/>
            <person name="Nakamura Y."/>
            <person name="Ichinomiya M."/>
            <person name="Sato N."/>
            <person name="Blanc-Mathieu R."/>
            <person name="Endo H."/>
            <person name="Kuwata A."/>
            <person name="Ogata H."/>
        </authorList>
    </citation>
    <scope>NUCLEOTIDE SEQUENCE [LARGE SCALE GENOMIC DNA]</scope>
    <source>
        <strain evidence="2">NIES 3700</strain>
    </source>
</reference>
<dbReference type="AlphaFoldDB" id="A0A9W7DYK5"/>
<protein>
    <submittedName>
        <fullName evidence="1">Uncharacterized protein</fullName>
    </submittedName>
</protein>
<accession>A0A9W7DYK5</accession>
<comment type="caution">
    <text evidence="1">The sequence shown here is derived from an EMBL/GenBank/DDBJ whole genome shotgun (WGS) entry which is preliminary data.</text>
</comment>